<reference evidence="3" key="3">
    <citation type="journal article" date="2008" name="Nucleic Acids Res.">
        <title>The rice annotation project database (RAP-DB): 2008 update.</title>
        <authorList>
            <consortium name="The rice annotation project (RAP)"/>
        </authorList>
    </citation>
    <scope>GENOME REANNOTATION</scope>
    <source>
        <strain evidence="3">cv. Nipponbare</strain>
    </source>
</reference>
<dbReference type="Proteomes" id="UP000000763">
    <property type="component" value="Chromosome 1"/>
</dbReference>
<evidence type="ECO:0000313" key="3">
    <source>
        <dbReference type="Proteomes" id="UP000000763"/>
    </source>
</evidence>
<dbReference type="EMBL" id="AP003371">
    <property type="protein sequence ID" value="BAD53328.1"/>
    <property type="molecule type" value="Genomic_DNA"/>
</dbReference>
<evidence type="ECO:0000313" key="1">
    <source>
        <dbReference type="EMBL" id="BAD53328.1"/>
    </source>
</evidence>
<organism evidence="2">
    <name type="scientific">Oryza sativa subsp. japonica</name>
    <name type="common">Rice</name>
    <dbReference type="NCBI Taxonomy" id="39947"/>
    <lineage>
        <taxon>Eukaryota</taxon>
        <taxon>Viridiplantae</taxon>
        <taxon>Streptophyta</taxon>
        <taxon>Embryophyta</taxon>
        <taxon>Tracheophyta</taxon>
        <taxon>Spermatophyta</taxon>
        <taxon>Magnoliopsida</taxon>
        <taxon>Liliopsida</taxon>
        <taxon>Poales</taxon>
        <taxon>Poaceae</taxon>
        <taxon>BOP clade</taxon>
        <taxon>Oryzoideae</taxon>
        <taxon>Oryzeae</taxon>
        <taxon>Oryzinae</taxon>
        <taxon>Oryza</taxon>
        <taxon>Oryza sativa</taxon>
    </lineage>
</organism>
<dbReference type="AlphaFoldDB" id="Q5ZAN9"/>
<evidence type="ECO:0000313" key="2">
    <source>
        <dbReference type="EMBL" id="BAD53354.1"/>
    </source>
</evidence>
<name>Q5ZAN9_ORYSJ</name>
<reference evidence="2" key="1">
    <citation type="journal article" date="2002" name="Nature">
        <title>The genome sequence and structure of rice chromosome 1.</title>
        <authorList>
            <person name="Sasaki T."/>
            <person name="Matsumoto T."/>
            <person name="Yamamoto K."/>
            <person name="Sakata K."/>
            <person name="Baba T."/>
            <person name="Katayose Y."/>
            <person name="Wu J."/>
            <person name="Niimura Y."/>
            <person name="Cheng Z."/>
            <person name="Nagamura Y."/>
            <person name="Antonio B.A."/>
            <person name="Kanamori H."/>
            <person name="Hosokawa S."/>
            <person name="Masukawa M."/>
            <person name="Arikawa K."/>
            <person name="Chiden Y."/>
            <person name="Hayashi M."/>
            <person name="Okamoto M."/>
            <person name="Ando T."/>
            <person name="Aoki H."/>
            <person name="Arita K."/>
            <person name="Hamada M."/>
            <person name="Harada C."/>
            <person name="Hijishita S."/>
            <person name="Honda M."/>
            <person name="Ichikawa Y."/>
            <person name="Idonuma A."/>
            <person name="Iijima M."/>
            <person name="Ikeda M."/>
            <person name="Ikeno M."/>
            <person name="Itoh S."/>
            <person name="Itoh T."/>
            <person name="Itoh Y."/>
            <person name="Itoh Y."/>
            <person name="Iwabuchi A."/>
            <person name="Kamiya K."/>
            <person name="Karasawa W."/>
            <person name="Katagiri S."/>
            <person name="Kikuta A."/>
            <person name="Kobayashi N."/>
            <person name="Kono I."/>
            <person name="Machita K."/>
            <person name="Maehara T."/>
            <person name="Mizuno H."/>
            <person name="Mizubayashi T."/>
            <person name="Mukai Y."/>
            <person name="Nagasaki H."/>
            <person name="Nakashima M."/>
            <person name="Nakama Y."/>
            <person name="Nakamichi Y."/>
            <person name="Nakamura M."/>
            <person name="Namiki N."/>
            <person name="Negishi M."/>
            <person name="Ohta I."/>
            <person name="Ono N."/>
            <person name="Saji S."/>
            <person name="Sakai K."/>
            <person name="Shibata M."/>
            <person name="Shimokawa T."/>
            <person name="Shomura A."/>
            <person name="Song J."/>
            <person name="Takazaki Y."/>
            <person name="Terasawa K."/>
            <person name="Tsuji K."/>
            <person name="Waki K."/>
            <person name="Yamagata H."/>
            <person name="Yamane H."/>
            <person name="Yoshiki S."/>
            <person name="Yoshihara R."/>
            <person name="Yukawa K."/>
            <person name="Zhong H."/>
            <person name="Iwama H."/>
            <person name="Endo T."/>
            <person name="Ito H."/>
            <person name="Hahn J.H."/>
            <person name="Kim H.I."/>
            <person name="Eun M.Y."/>
            <person name="Yano M."/>
            <person name="Jiang J."/>
            <person name="Gojobori T."/>
        </authorList>
    </citation>
    <scope>NUCLEOTIDE SEQUENCE</scope>
</reference>
<sequence>MRKDGEADRASWSLGGGEEEVVISTAYPQYTHAPAASALRCPATCALETSVPYYSSF</sequence>
<dbReference type="Proteomes" id="UP000817658">
    <property type="component" value="Chromosome 1"/>
</dbReference>
<reference evidence="3" key="2">
    <citation type="journal article" date="2005" name="Nature">
        <title>The map-based sequence of the rice genome.</title>
        <authorList>
            <consortium name="International rice genome sequencing project (IRGSP)"/>
            <person name="Matsumoto T."/>
            <person name="Wu J."/>
            <person name="Kanamori H."/>
            <person name="Katayose Y."/>
            <person name="Fujisawa M."/>
            <person name="Namiki N."/>
            <person name="Mizuno H."/>
            <person name="Yamamoto K."/>
            <person name="Antonio B.A."/>
            <person name="Baba T."/>
            <person name="Sakata K."/>
            <person name="Nagamura Y."/>
            <person name="Aoki H."/>
            <person name="Arikawa K."/>
            <person name="Arita K."/>
            <person name="Bito T."/>
            <person name="Chiden Y."/>
            <person name="Fujitsuka N."/>
            <person name="Fukunaka R."/>
            <person name="Hamada M."/>
            <person name="Harada C."/>
            <person name="Hayashi A."/>
            <person name="Hijishita S."/>
            <person name="Honda M."/>
            <person name="Hosokawa S."/>
            <person name="Ichikawa Y."/>
            <person name="Idonuma A."/>
            <person name="Iijima M."/>
            <person name="Ikeda M."/>
            <person name="Ikeno M."/>
            <person name="Ito K."/>
            <person name="Ito S."/>
            <person name="Ito T."/>
            <person name="Ito Y."/>
            <person name="Ito Y."/>
            <person name="Iwabuchi A."/>
            <person name="Kamiya K."/>
            <person name="Karasawa W."/>
            <person name="Kurita K."/>
            <person name="Katagiri S."/>
            <person name="Kikuta A."/>
            <person name="Kobayashi H."/>
            <person name="Kobayashi N."/>
            <person name="Machita K."/>
            <person name="Maehara T."/>
            <person name="Masukawa M."/>
            <person name="Mizubayashi T."/>
            <person name="Mukai Y."/>
            <person name="Nagasaki H."/>
            <person name="Nagata Y."/>
            <person name="Naito S."/>
            <person name="Nakashima M."/>
            <person name="Nakama Y."/>
            <person name="Nakamichi Y."/>
            <person name="Nakamura M."/>
            <person name="Meguro A."/>
            <person name="Negishi M."/>
            <person name="Ohta I."/>
            <person name="Ohta T."/>
            <person name="Okamoto M."/>
            <person name="Ono N."/>
            <person name="Saji S."/>
            <person name="Sakaguchi M."/>
            <person name="Sakai K."/>
            <person name="Shibata M."/>
            <person name="Shimokawa T."/>
            <person name="Song J."/>
            <person name="Takazaki Y."/>
            <person name="Terasawa K."/>
            <person name="Tsugane M."/>
            <person name="Tsuji K."/>
            <person name="Ueda S."/>
            <person name="Waki K."/>
            <person name="Yamagata H."/>
            <person name="Yamamoto M."/>
            <person name="Yamamoto S."/>
            <person name="Yamane H."/>
            <person name="Yoshiki S."/>
            <person name="Yoshihara R."/>
            <person name="Yukawa K."/>
            <person name="Zhong H."/>
            <person name="Yano M."/>
            <person name="Yuan Q."/>
            <person name="Ouyang S."/>
            <person name="Liu J."/>
            <person name="Jones K.M."/>
            <person name="Gansberger K."/>
            <person name="Moffat K."/>
            <person name="Hill J."/>
            <person name="Bera J."/>
            <person name="Fadrosh D."/>
            <person name="Jin S."/>
            <person name="Johri S."/>
            <person name="Kim M."/>
            <person name="Overton L."/>
            <person name="Reardon M."/>
            <person name="Tsitrin T."/>
            <person name="Vuong H."/>
            <person name="Weaver B."/>
            <person name="Ciecko A."/>
            <person name="Tallon L."/>
            <person name="Jackson J."/>
            <person name="Pai G."/>
            <person name="Aken S.V."/>
            <person name="Utterback T."/>
            <person name="Reidmuller S."/>
            <person name="Feldblyum T."/>
            <person name="Hsiao J."/>
            <person name="Zismann V."/>
            <person name="Iobst S."/>
            <person name="de Vazeille A.R."/>
            <person name="Buell C.R."/>
            <person name="Ying K."/>
            <person name="Li Y."/>
            <person name="Lu T."/>
            <person name="Huang Y."/>
            <person name="Zhao Q."/>
            <person name="Feng Q."/>
            <person name="Zhang L."/>
            <person name="Zhu J."/>
            <person name="Weng Q."/>
            <person name="Mu J."/>
            <person name="Lu Y."/>
            <person name="Fan D."/>
            <person name="Liu Y."/>
            <person name="Guan J."/>
            <person name="Zhang Y."/>
            <person name="Yu S."/>
            <person name="Liu X."/>
            <person name="Zhang Y."/>
            <person name="Hong G."/>
            <person name="Han B."/>
            <person name="Choisne N."/>
            <person name="Demange N."/>
            <person name="Orjeda G."/>
            <person name="Samain S."/>
            <person name="Cattolico L."/>
            <person name="Pelletier E."/>
            <person name="Couloux A."/>
            <person name="Segurens B."/>
            <person name="Wincker P."/>
            <person name="D'Hont A."/>
            <person name="Scarpelli C."/>
            <person name="Weissenbach J."/>
            <person name="Salanoubat M."/>
            <person name="Quetier F."/>
            <person name="Yu Y."/>
            <person name="Kim H.R."/>
            <person name="Rambo T."/>
            <person name="Currie J."/>
            <person name="Collura K."/>
            <person name="Luo M."/>
            <person name="Yang T."/>
            <person name="Ammiraju J.S.S."/>
            <person name="Engler F."/>
            <person name="Soderlund C."/>
            <person name="Wing R.A."/>
            <person name="Palmer L.E."/>
            <person name="de la Bastide M."/>
            <person name="Spiegel L."/>
            <person name="Nascimento L."/>
            <person name="Zutavern T."/>
            <person name="O'Shaughnessy A."/>
            <person name="Dike S."/>
            <person name="Dedhia N."/>
            <person name="Preston R."/>
            <person name="Balija V."/>
            <person name="McCombie W.R."/>
            <person name="Chow T."/>
            <person name="Chen H."/>
            <person name="Chung M."/>
            <person name="Chen C."/>
            <person name="Shaw J."/>
            <person name="Wu H."/>
            <person name="Hsiao K."/>
            <person name="Chao Y."/>
            <person name="Chu M."/>
            <person name="Cheng C."/>
            <person name="Hour A."/>
            <person name="Lee P."/>
            <person name="Lin S."/>
            <person name="Lin Y."/>
            <person name="Liou J."/>
            <person name="Liu S."/>
            <person name="Hsing Y."/>
            <person name="Raghuvanshi S."/>
            <person name="Mohanty A."/>
            <person name="Bharti A.K."/>
            <person name="Gaur A."/>
            <person name="Gupta V."/>
            <person name="Kumar D."/>
            <person name="Ravi V."/>
            <person name="Vij S."/>
            <person name="Kapur A."/>
            <person name="Khurana P."/>
            <person name="Khurana P."/>
            <person name="Khurana J.P."/>
            <person name="Tyagi A.K."/>
            <person name="Gaikwad K."/>
            <person name="Singh A."/>
            <person name="Dalal V."/>
            <person name="Srivastava S."/>
            <person name="Dixit A."/>
            <person name="Pal A.K."/>
            <person name="Ghazi I.A."/>
            <person name="Yadav M."/>
            <person name="Pandit A."/>
            <person name="Bhargava A."/>
            <person name="Sureshbabu K."/>
            <person name="Batra K."/>
            <person name="Sharma T.R."/>
            <person name="Mohapatra T."/>
            <person name="Singh N.K."/>
            <person name="Messing J."/>
            <person name="Nelson A.B."/>
            <person name="Fuks G."/>
            <person name="Kavchok S."/>
            <person name="Keizer G."/>
            <person name="Linton E."/>
            <person name="Llaca V."/>
            <person name="Song R."/>
            <person name="Tanyolac B."/>
            <person name="Young S."/>
            <person name="Ho-Il K."/>
            <person name="Hahn J.H."/>
            <person name="Sangsakoo G."/>
            <person name="Vanavichit A."/>
            <person name="de Mattos Luiz.A.T."/>
            <person name="Zimmer P.D."/>
            <person name="Malone G."/>
            <person name="Dellagostin O."/>
            <person name="de Oliveira A.C."/>
            <person name="Bevan M."/>
            <person name="Bancroft I."/>
            <person name="Minx P."/>
            <person name="Cordum H."/>
            <person name="Wilson R."/>
            <person name="Cheng Z."/>
            <person name="Jin W."/>
            <person name="Jiang J."/>
            <person name="Leong S.A."/>
            <person name="Iwama H."/>
            <person name="Gojobori T."/>
            <person name="Itoh T."/>
            <person name="Niimura Y."/>
            <person name="Fujii Y."/>
            <person name="Habara T."/>
            <person name="Sakai H."/>
            <person name="Sato Y."/>
            <person name="Wilson G."/>
            <person name="Kumar K."/>
            <person name="McCouch S."/>
            <person name="Juretic N."/>
            <person name="Hoen D."/>
            <person name="Wright S."/>
            <person name="Bruskiewich R."/>
            <person name="Bureau T."/>
            <person name="Miyao A."/>
            <person name="Hirochika H."/>
            <person name="Nishikawa T."/>
            <person name="Kadowaki K."/>
            <person name="Sugiura M."/>
            <person name="Burr B."/>
            <person name="Sasaki T."/>
        </authorList>
    </citation>
    <scope>NUCLEOTIDE SEQUENCE [LARGE SCALE GENOMIC DNA]</scope>
    <source>
        <strain evidence="3">cv. Nipponbare</strain>
    </source>
</reference>
<dbReference type="EMBL" id="AP003377">
    <property type="protein sequence ID" value="BAD53354.1"/>
    <property type="molecule type" value="Genomic_DNA"/>
</dbReference>
<accession>Q5ZAN9</accession>
<gene>
    <name evidence="1" type="ORF">B1143G03.9</name>
    <name evidence="2" type="ORF">OSJNBb0053G03.23</name>
</gene>
<protein>
    <submittedName>
        <fullName evidence="2">Uncharacterized protein</fullName>
    </submittedName>
</protein>
<proteinExistence type="predicted"/>